<dbReference type="SUPFAM" id="SSF103473">
    <property type="entry name" value="MFS general substrate transporter"/>
    <property type="match status" value="1"/>
</dbReference>
<dbReference type="PANTHER" id="PTHR43317:SF1">
    <property type="entry name" value="THERMOSPERMINE SYNTHASE ACAULIS5"/>
    <property type="match status" value="1"/>
</dbReference>
<gene>
    <name evidence="8" type="ORF">FHR34_003542</name>
</gene>
<keyword evidence="6" id="KW-1133">Transmembrane helix</keyword>
<dbReference type="PROSITE" id="PS01330">
    <property type="entry name" value="PABS_1"/>
    <property type="match status" value="1"/>
</dbReference>
<evidence type="ECO:0000256" key="6">
    <source>
        <dbReference type="SAM" id="Phobius"/>
    </source>
</evidence>
<keyword evidence="6" id="KW-0812">Transmembrane</keyword>
<feature type="transmembrane region" description="Helical" evidence="6">
    <location>
        <begin position="252"/>
        <end position="276"/>
    </location>
</feature>
<feature type="transmembrane region" description="Helical" evidence="6">
    <location>
        <begin position="346"/>
        <end position="368"/>
    </location>
</feature>
<accession>A0A7W7R383</accession>
<feature type="active site" description="Proton acceptor" evidence="4">
    <location>
        <position position="584"/>
    </location>
</feature>
<dbReference type="SUPFAM" id="SSF53335">
    <property type="entry name" value="S-adenosyl-L-methionine-dependent methyltransferases"/>
    <property type="match status" value="1"/>
</dbReference>
<keyword evidence="9" id="KW-1185">Reference proteome</keyword>
<keyword evidence="6" id="KW-0472">Membrane</keyword>
<feature type="domain" description="PABS" evidence="7">
    <location>
        <begin position="389"/>
        <end position="667"/>
    </location>
</feature>
<evidence type="ECO:0000313" key="8">
    <source>
        <dbReference type="EMBL" id="MBB4924549.1"/>
    </source>
</evidence>
<dbReference type="GO" id="GO:0006596">
    <property type="term" value="P:polyamine biosynthetic process"/>
    <property type="evidence" value="ECO:0007669"/>
    <property type="project" value="UniProtKB-UniRule"/>
</dbReference>
<evidence type="ECO:0000259" key="7">
    <source>
        <dbReference type="PROSITE" id="PS51006"/>
    </source>
</evidence>
<feature type="transmembrane region" description="Helical" evidence="6">
    <location>
        <begin position="223"/>
        <end position="240"/>
    </location>
</feature>
<feature type="compositionally biased region" description="Basic and acidic residues" evidence="5">
    <location>
        <begin position="56"/>
        <end position="75"/>
    </location>
</feature>
<dbReference type="InterPro" id="IPR030373">
    <property type="entry name" value="PABS_CS"/>
</dbReference>
<feature type="compositionally biased region" description="Pro residues" evidence="5">
    <location>
        <begin position="168"/>
        <end position="177"/>
    </location>
</feature>
<dbReference type="InterPro" id="IPR036259">
    <property type="entry name" value="MFS_trans_sf"/>
</dbReference>
<evidence type="ECO:0000313" key="9">
    <source>
        <dbReference type="Proteomes" id="UP000540506"/>
    </source>
</evidence>
<dbReference type="Gene3D" id="3.40.50.150">
    <property type="entry name" value="Vaccinia Virus protein VP39"/>
    <property type="match status" value="1"/>
</dbReference>
<evidence type="ECO:0000256" key="2">
    <source>
        <dbReference type="ARBA" id="ARBA00022679"/>
    </source>
</evidence>
<organism evidence="8 9">
    <name type="scientific">Kitasatospora kifunensis</name>
    <name type="common">Streptomyces kifunensis</name>
    <dbReference type="NCBI Taxonomy" id="58351"/>
    <lineage>
        <taxon>Bacteria</taxon>
        <taxon>Bacillati</taxon>
        <taxon>Actinomycetota</taxon>
        <taxon>Actinomycetes</taxon>
        <taxon>Kitasatosporales</taxon>
        <taxon>Streptomycetaceae</taxon>
        <taxon>Kitasatospora</taxon>
    </lineage>
</organism>
<dbReference type="InterPro" id="IPR030374">
    <property type="entry name" value="PABS"/>
</dbReference>
<dbReference type="InterPro" id="IPR029063">
    <property type="entry name" value="SAM-dependent_MTases_sf"/>
</dbReference>
<evidence type="ECO:0000256" key="3">
    <source>
        <dbReference type="ARBA" id="ARBA00023115"/>
    </source>
</evidence>
<dbReference type="PROSITE" id="PS51006">
    <property type="entry name" value="PABS_2"/>
    <property type="match status" value="1"/>
</dbReference>
<feature type="region of interest" description="Disordered" evidence="5">
    <location>
        <begin position="1"/>
        <end position="178"/>
    </location>
</feature>
<comment type="caution">
    <text evidence="8">The sequence shown here is derived from an EMBL/GenBank/DDBJ whole genome shotgun (WGS) entry which is preliminary data.</text>
</comment>
<feature type="transmembrane region" description="Helical" evidence="6">
    <location>
        <begin position="184"/>
        <end position="203"/>
    </location>
</feature>
<name>A0A7W7R383_KITKI</name>
<sequence length="715" mass="74662">MINQPADRPTQRGLDRDGPPPAAGASPAGGLVRPRAVRLKSRARGPVKGRFARARTQAERRTQPDRRTGSERRAETQPGPARHPGPRVHLRLRGDRRPQEPGGSRPAGPPSARGRMDDRAWYVPGSKYPGQKDPSQRHPGQKHPGSKHLHAKRLGSKHLGRARAQAPAPTPTRIPHPTPRRARLARLLVLLAAFVCAACGLVYELELVALGGYLLGDPVTQTSVVLSVMVFAMGLGSLAAKHFTHRPATSFALVECALALVGGLSVLSLYSCWAWLGRYQVTLIALTCLIGMLIGAEIPLLMTLLQRIRREDAGRAAADLFAADYVGALVGGLAFPFVLLPLLGQATGALLTGAVNAVAGAAVVLWLFREEPGPRSKGLLWTGCGAVLAVLALATACTGAIERAARHAFYGGPLRQVVQSRSGELVLTGGVPFVDATATGGAMTGPIAAAAAPGPPTAQLPPPGTPPLRLYLSGRLAACGQDEYRYHEALVHPALAGAGDGRVLLLGGGDGLALREVLRHRGVRAVLVVTSDPALPALARRDPALAALSGHAFADPRVHVVTADPLPWLREDDGAERFDAVLADLPAPERAAHSEYHASEFYRLAAARLAPGGRLAVPAPTGPGLWTVAAGLRAAGLWSVPFPVPGRGPACDPAGSGDLAAVLLAAHEQRPTLALAPDAPPPRSLTTAQLTASATALAAEQPTPLPPPSTLLHPR</sequence>
<evidence type="ECO:0000256" key="1">
    <source>
        <dbReference type="ARBA" id="ARBA00007867"/>
    </source>
</evidence>
<dbReference type="GO" id="GO:0004766">
    <property type="term" value="F:spermidine synthase activity"/>
    <property type="evidence" value="ECO:0007669"/>
    <property type="project" value="UniProtKB-EC"/>
</dbReference>
<dbReference type="AlphaFoldDB" id="A0A7W7R383"/>
<dbReference type="EC" id="2.5.1.16" evidence="8"/>
<dbReference type="EMBL" id="JACHJV010000001">
    <property type="protein sequence ID" value="MBB4924549.1"/>
    <property type="molecule type" value="Genomic_DNA"/>
</dbReference>
<reference evidence="8 9" key="1">
    <citation type="submission" date="2020-08" db="EMBL/GenBank/DDBJ databases">
        <title>Sequencing the genomes of 1000 actinobacteria strains.</title>
        <authorList>
            <person name="Klenk H.-P."/>
        </authorList>
    </citation>
    <scope>NUCLEOTIDE SEQUENCE [LARGE SCALE GENOMIC DNA]</scope>
    <source>
        <strain evidence="8 9">DSM 41654</strain>
    </source>
</reference>
<protein>
    <submittedName>
        <fullName evidence="8">Spermidine synthase</fullName>
        <ecNumber evidence="8">2.5.1.16</ecNumber>
    </submittedName>
</protein>
<feature type="compositionally biased region" description="Basic residues" evidence="5">
    <location>
        <begin position="139"/>
        <end position="161"/>
    </location>
</feature>
<dbReference type="Proteomes" id="UP000540506">
    <property type="component" value="Unassembled WGS sequence"/>
</dbReference>
<feature type="compositionally biased region" description="Basic and acidic residues" evidence="5">
    <location>
        <begin position="9"/>
        <end position="18"/>
    </location>
</feature>
<feature type="compositionally biased region" description="Low complexity" evidence="5">
    <location>
        <begin position="101"/>
        <end position="113"/>
    </location>
</feature>
<dbReference type="PANTHER" id="PTHR43317">
    <property type="entry name" value="THERMOSPERMINE SYNTHASE ACAULIS5"/>
    <property type="match status" value="1"/>
</dbReference>
<feature type="transmembrane region" description="Helical" evidence="6">
    <location>
        <begin position="380"/>
        <end position="401"/>
    </location>
</feature>
<feature type="transmembrane region" description="Helical" evidence="6">
    <location>
        <begin position="282"/>
        <end position="305"/>
    </location>
</feature>
<keyword evidence="3 4" id="KW-0620">Polyamine biosynthesis</keyword>
<comment type="similarity">
    <text evidence="1">Belongs to the spermidine/spermine synthase family.</text>
</comment>
<feature type="compositionally biased region" description="Low complexity" evidence="5">
    <location>
        <begin position="684"/>
        <end position="702"/>
    </location>
</feature>
<dbReference type="RefSeq" id="WP_312897294.1">
    <property type="nucleotide sequence ID" value="NZ_JACHJV010000001.1"/>
</dbReference>
<feature type="compositionally biased region" description="Basic residues" evidence="5">
    <location>
        <begin position="35"/>
        <end position="53"/>
    </location>
</feature>
<feature type="region of interest" description="Disordered" evidence="5">
    <location>
        <begin position="673"/>
        <end position="715"/>
    </location>
</feature>
<keyword evidence="2 4" id="KW-0808">Transferase</keyword>
<dbReference type="Pfam" id="PF01564">
    <property type="entry name" value="Spermine_synth"/>
    <property type="match status" value="1"/>
</dbReference>
<feature type="transmembrane region" description="Helical" evidence="6">
    <location>
        <begin position="317"/>
        <end position="340"/>
    </location>
</feature>
<evidence type="ECO:0000256" key="5">
    <source>
        <dbReference type="SAM" id="MobiDB-lite"/>
    </source>
</evidence>
<proteinExistence type="inferred from homology"/>
<evidence type="ECO:0000256" key="4">
    <source>
        <dbReference type="PROSITE-ProRule" id="PRU00354"/>
    </source>
</evidence>